<dbReference type="EMBL" id="AGJL01000055">
    <property type="protein sequence ID" value="EHP84299.1"/>
    <property type="molecule type" value="Genomic_DNA"/>
</dbReference>
<keyword evidence="2" id="KW-1185">Reference proteome</keyword>
<dbReference type="AlphaFoldDB" id="H1L0Z3"/>
<reference evidence="1 2" key="1">
    <citation type="submission" date="2011-09" db="EMBL/GenBank/DDBJ databases">
        <title>The draft genome of Methanotorris formicicus Mc-S-70.</title>
        <authorList>
            <consortium name="US DOE Joint Genome Institute (JGI-PGF)"/>
            <person name="Lucas S."/>
            <person name="Han J."/>
            <person name="Lapidus A."/>
            <person name="Cheng J.-F."/>
            <person name="Goodwin L."/>
            <person name="Pitluck S."/>
            <person name="Peters L."/>
            <person name="Land M.L."/>
            <person name="Hauser L."/>
            <person name="Sieprawska-Lupa M."/>
            <person name="Takai K."/>
            <person name="Miyazaki J."/>
            <person name="Whitman W."/>
            <person name="Woyke T.J."/>
        </authorList>
    </citation>
    <scope>NUCLEOTIDE SEQUENCE [LARGE SCALE GENOMIC DNA]</scope>
    <source>
        <strain evidence="1 2">Mc-S-70</strain>
    </source>
</reference>
<sequence>MKGIKHTIIKSFNEFNSFVGKALQITPRIYRVEGYSKGFIKAIESNTYLETISTLGYPSVDSYYRYIKNADISMIKEAYKYFVKSIIDDFKKIKGKFYLSMDTHFEAYYGRNLKSSDIIHNYRKERGSSGSYKYITAVLHTKAFSLVVYCDIIEVHNNFLPKYIEEILEFVINE</sequence>
<organism evidence="1 2">
    <name type="scientific">Methanotorris formicicus Mc-S-70</name>
    <dbReference type="NCBI Taxonomy" id="647171"/>
    <lineage>
        <taxon>Archaea</taxon>
        <taxon>Methanobacteriati</taxon>
        <taxon>Methanobacteriota</taxon>
        <taxon>Methanomada group</taxon>
        <taxon>Methanococci</taxon>
        <taxon>Methanococcales</taxon>
        <taxon>Methanocaldococcaceae</taxon>
        <taxon>Methanotorris</taxon>
    </lineage>
</organism>
<proteinExistence type="predicted"/>
<evidence type="ECO:0000313" key="2">
    <source>
        <dbReference type="Proteomes" id="UP000003706"/>
    </source>
</evidence>
<dbReference type="STRING" id="647171.MetfoDRAFT_1717"/>
<dbReference type="Proteomes" id="UP000003706">
    <property type="component" value="Unassembled WGS sequence"/>
</dbReference>
<comment type="caution">
    <text evidence="1">The sequence shown here is derived from an EMBL/GenBank/DDBJ whole genome shotgun (WGS) entry which is preliminary data.</text>
</comment>
<name>H1L0Z3_9EURY</name>
<gene>
    <name evidence="1" type="ORF">MetfoDRAFT_1717</name>
</gene>
<evidence type="ECO:0000313" key="1">
    <source>
        <dbReference type="EMBL" id="EHP84299.1"/>
    </source>
</evidence>
<dbReference type="RefSeq" id="WP_007045140.1">
    <property type="nucleotide sequence ID" value="NZ_AGJL01000055.1"/>
</dbReference>
<protein>
    <submittedName>
        <fullName evidence="1">Uncharacterized protein</fullName>
    </submittedName>
</protein>
<feature type="non-terminal residue" evidence="1">
    <location>
        <position position="174"/>
    </location>
</feature>
<accession>H1L0Z3</accession>